<comment type="caution">
    <text evidence="2">The sequence shown here is derived from an EMBL/GenBank/DDBJ whole genome shotgun (WGS) entry which is preliminary data.</text>
</comment>
<keyword evidence="1" id="KW-1133">Transmembrane helix</keyword>
<dbReference type="Proteomes" id="UP000292544">
    <property type="component" value="Unassembled WGS sequence"/>
</dbReference>
<protein>
    <submittedName>
        <fullName evidence="2">Uncharacterized protein</fullName>
    </submittedName>
</protein>
<dbReference type="RefSeq" id="WP_130566478.1">
    <property type="nucleotide sequence ID" value="NZ_SHLY01000002.1"/>
</dbReference>
<organism evidence="2 3">
    <name type="scientific">Corallincola spongiicola</name>
    <dbReference type="NCBI Taxonomy" id="2520508"/>
    <lineage>
        <taxon>Bacteria</taxon>
        <taxon>Pseudomonadati</taxon>
        <taxon>Pseudomonadota</taxon>
        <taxon>Gammaproteobacteria</taxon>
        <taxon>Alteromonadales</taxon>
        <taxon>Psychromonadaceae</taxon>
        <taxon>Corallincola</taxon>
    </lineage>
</organism>
<keyword evidence="1" id="KW-0812">Transmembrane</keyword>
<gene>
    <name evidence="2" type="ORF">EXY25_08890</name>
</gene>
<keyword evidence="1" id="KW-0472">Membrane</keyword>
<evidence type="ECO:0000313" key="3">
    <source>
        <dbReference type="Proteomes" id="UP000292544"/>
    </source>
</evidence>
<evidence type="ECO:0000313" key="2">
    <source>
        <dbReference type="EMBL" id="TAA47338.1"/>
    </source>
</evidence>
<name>A0ABY1WRX1_9GAMM</name>
<accession>A0ABY1WRX1</accession>
<proteinExistence type="predicted"/>
<dbReference type="EMBL" id="SHLY01000002">
    <property type="protein sequence ID" value="TAA47338.1"/>
    <property type="molecule type" value="Genomic_DNA"/>
</dbReference>
<sequence length="79" mass="8918">MRSPLLLSICCLLLSPVVGFWVYQASQETSFAFLSASALLFSSCMLGLEYLMKRQNIPLISSSEVKRRHSDGKRDPVRH</sequence>
<evidence type="ECO:0000256" key="1">
    <source>
        <dbReference type="SAM" id="Phobius"/>
    </source>
</evidence>
<reference evidence="3" key="1">
    <citation type="submission" date="2019-02" db="EMBL/GenBank/DDBJ databases">
        <title>Draft genome sequence of Muricauda sp. 176CP4-71.</title>
        <authorList>
            <person name="Park J.-S."/>
        </authorList>
    </citation>
    <scope>NUCLEOTIDE SEQUENCE [LARGE SCALE GENOMIC DNA]</scope>
    <source>
        <strain evidence="3">176GS2-150</strain>
    </source>
</reference>
<keyword evidence="3" id="KW-1185">Reference proteome</keyword>
<feature type="transmembrane region" description="Helical" evidence="1">
    <location>
        <begin position="29"/>
        <end position="51"/>
    </location>
</feature>